<keyword evidence="2" id="KW-0560">Oxidoreductase</keyword>
<keyword evidence="2" id="KW-0408">Iron</keyword>
<comment type="caution">
    <text evidence="3">The sequence shown here is derived from an EMBL/GenBank/DDBJ whole genome shotgun (WGS) entry which is preliminary data.</text>
</comment>
<keyword evidence="2" id="KW-0503">Monooxygenase</keyword>
<dbReference type="Pfam" id="PF00067">
    <property type="entry name" value="p450"/>
    <property type="match status" value="1"/>
</dbReference>
<proteinExistence type="inferred from homology"/>
<dbReference type="PROSITE" id="PS00086">
    <property type="entry name" value="CYTOCHROME_P450"/>
    <property type="match status" value="1"/>
</dbReference>
<keyword evidence="2" id="KW-0479">Metal-binding</keyword>
<dbReference type="PANTHER" id="PTHR46696">
    <property type="entry name" value="P450, PUTATIVE (EUROFUNG)-RELATED"/>
    <property type="match status" value="1"/>
</dbReference>
<dbReference type="InterPro" id="IPR017972">
    <property type="entry name" value="Cyt_P450_CS"/>
</dbReference>
<organism evidence="3 4">
    <name type="scientific">Massilia cellulosiltytica</name>
    <dbReference type="NCBI Taxonomy" id="2683234"/>
    <lineage>
        <taxon>Bacteria</taxon>
        <taxon>Pseudomonadati</taxon>
        <taxon>Pseudomonadota</taxon>
        <taxon>Betaproteobacteria</taxon>
        <taxon>Burkholderiales</taxon>
        <taxon>Oxalobacteraceae</taxon>
        <taxon>Telluria group</taxon>
        <taxon>Massilia</taxon>
    </lineage>
</organism>
<protein>
    <submittedName>
        <fullName evidence="3">Cytochrome P450</fullName>
    </submittedName>
</protein>
<dbReference type="GO" id="GO:0005506">
    <property type="term" value="F:iron ion binding"/>
    <property type="evidence" value="ECO:0007669"/>
    <property type="project" value="InterPro"/>
</dbReference>
<evidence type="ECO:0000256" key="2">
    <source>
        <dbReference type="RuleBase" id="RU000461"/>
    </source>
</evidence>
<dbReference type="Proteomes" id="UP000443353">
    <property type="component" value="Unassembled WGS sequence"/>
</dbReference>
<dbReference type="Gene3D" id="1.10.630.10">
    <property type="entry name" value="Cytochrome P450"/>
    <property type="match status" value="1"/>
</dbReference>
<comment type="similarity">
    <text evidence="1 2">Belongs to the cytochrome P450 family.</text>
</comment>
<dbReference type="GO" id="GO:0020037">
    <property type="term" value="F:heme binding"/>
    <property type="evidence" value="ECO:0007669"/>
    <property type="project" value="InterPro"/>
</dbReference>
<dbReference type="SUPFAM" id="SSF48264">
    <property type="entry name" value="Cytochrome P450"/>
    <property type="match status" value="1"/>
</dbReference>
<dbReference type="RefSeq" id="WP_160408934.1">
    <property type="nucleotide sequence ID" value="NZ_WSES01000003.1"/>
</dbReference>
<dbReference type="GO" id="GO:0004497">
    <property type="term" value="F:monooxygenase activity"/>
    <property type="evidence" value="ECO:0007669"/>
    <property type="project" value="UniProtKB-KW"/>
</dbReference>
<dbReference type="GO" id="GO:0016705">
    <property type="term" value="F:oxidoreductase activity, acting on paired donors, with incorporation or reduction of molecular oxygen"/>
    <property type="evidence" value="ECO:0007669"/>
    <property type="project" value="InterPro"/>
</dbReference>
<reference evidence="3 4" key="1">
    <citation type="submission" date="2019-12" db="EMBL/GenBank/DDBJ databases">
        <authorList>
            <person name="Li C."/>
            <person name="Zhao J."/>
        </authorList>
    </citation>
    <scope>NUCLEOTIDE SEQUENCE [LARGE SCALE GENOMIC DNA]</scope>
    <source>
        <strain evidence="3 4">NEAU-DD11</strain>
    </source>
</reference>
<keyword evidence="4" id="KW-1185">Reference proteome</keyword>
<evidence type="ECO:0000313" key="3">
    <source>
        <dbReference type="EMBL" id="MVW60765.1"/>
    </source>
</evidence>
<dbReference type="EMBL" id="WSES01000003">
    <property type="protein sequence ID" value="MVW60765.1"/>
    <property type="molecule type" value="Genomic_DNA"/>
</dbReference>
<gene>
    <name evidence="3" type="ORF">GPY61_12580</name>
</gene>
<dbReference type="PANTHER" id="PTHR46696:SF6">
    <property type="entry name" value="P450, PUTATIVE (EUROFUNG)-RELATED"/>
    <property type="match status" value="1"/>
</dbReference>
<sequence>MNDFDPTLPETLETPYALYRELRARCPVAHTDELGGFWALTRHEDVARAAADHATYTTTVQNVVPRVAASGRRPPLHLDPPDHTPYRKAITPLLAGKRVDRLRPYIERLCNELLDPLVAQGGGDMCGDYASVVPIRVFAEWMNLPLEQAEWLADVARKYARAVGMSDPEATKDNSALLYDLAVHLLDDRKAHPRDPEDDVTAALLAVRVDGAALPDDMIVGTIRQVLVVGIIAPQIVFGAMVVHLANDLDLQDRLRTDRTAIAPAVEEFLRLYTPYRGFARTATRDVTLHGVTIPAGEAIALVYASANRDAAVFDDAETFRLDRPNMKDSVAFGRGPHMCPGAGLARLQLAVALEALLGRTTRFTLDGQVVPARMPEIGPVAVPVAFAGRAA</sequence>
<name>A0A7X3FZ95_9BURK</name>
<accession>A0A7X3FZ95</accession>
<dbReference type="InterPro" id="IPR002397">
    <property type="entry name" value="Cyt_P450_B"/>
</dbReference>
<dbReference type="InterPro" id="IPR001128">
    <property type="entry name" value="Cyt_P450"/>
</dbReference>
<evidence type="ECO:0000313" key="4">
    <source>
        <dbReference type="Proteomes" id="UP000443353"/>
    </source>
</evidence>
<dbReference type="AlphaFoldDB" id="A0A7X3FZ95"/>
<dbReference type="PRINTS" id="PR00359">
    <property type="entry name" value="BP450"/>
</dbReference>
<keyword evidence="2" id="KW-0349">Heme</keyword>
<evidence type="ECO:0000256" key="1">
    <source>
        <dbReference type="ARBA" id="ARBA00010617"/>
    </source>
</evidence>
<dbReference type="InterPro" id="IPR036396">
    <property type="entry name" value="Cyt_P450_sf"/>
</dbReference>